<dbReference type="RefSeq" id="XP_041217337.1">
    <property type="nucleotide sequence ID" value="XM_041369309.1"/>
</dbReference>
<sequence length="368" mass="41363">MTSNDSVKVTAVWSDDRNTLENSLRGSDHTVAMAVGILQNHITRHVSRVYGLELDPLTTQARYFPAVQPSDMLRVCRSDGLTALITPNAETNRRIKTQLALNAQANQTHVESNTTSQPSTSAVPPHESNNARRRNAASTANPPQVTMDSQLKEMLASMQKEIAEIRGKTEKEIAEIRGKNEKEIAEIRGKNEKVLSENESIHSENKRILNENESMRGEIESINSGLTSVRRDLDAARVKHTQDVEALRQVTMLLVPVHLRVLLDLARRKVLEHLGYETWEELRASCSIHQLSNKIFDALKQQGVSYTPSHQSILFLCSYNNIRRAGNTAAHSAKEDDIRHAVLTQPLDSRDRECLENLFTYAYNGKQL</sequence>
<evidence type="ECO:0000313" key="2">
    <source>
        <dbReference type="EMBL" id="KAG1889018.1"/>
    </source>
</evidence>
<evidence type="ECO:0000256" key="1">
    <source>
        <dbReference type="SAM" id="MobiDB-lite"/>
    </source>
</evidence>
<proteinExistence type="predicted"/>
<comment type="caution">
    <text evidence="2">The sequence shown here is derived from an EMBL/GenBank/DDBJ whole genome shotgun (WGS) entry which is preliminary data.</text>
</comment>
<name>A0AAD4HD53_9AGAM</name>
<evidence type="ECO:0000313" key="3">
    <source>
        <dbReference type="Proteomes" id="UP001195769"/>
    </source>
</evidence>
<reference evidence="2" key="1">
    <citation type="journal article" date="2020" name="New Phytol.">
        <title>Comparative genomics reveals dynamic genome evolution in host specialist ectomycorrhizal fungi.</title>
        <authorList>
            <person name="Lofgren L.A."/>
            <person name="Nguyen N.H."/>
            <person name="Vilgalys R."/>
            <person name="Ruytinx J."/>
            <person name="Liao H.L."/>
            <person name="Branco S."/>
            <person name="Kuo A."/>
            <person name="LaButti K."/>
            <person name="Lipzen A."/>
            <person name="Andreopoulos W."/>
            <person name="Pangilinan J."/>
            <person name="Riley R."/>
            <person name="Hundley H."/>
            <person name="Na H."/>
            <person name="Barry K."/>
            <person name="Grigoriev I.V."/>
            <person name="Stajich J.E."/>
            <person name="Kennedy P.G."/>
        </authorList>
    </citation>
    <scope>NUCLEOTIDE SEQUENCE</scope>
    <source>
        <strain evidence="2">FC203</strain>
    </source>
</reference>
<dbReference type="Gene3D" id="6.10.250.2700">
    <property type="match status" value="1"/>
</dbReference>
<feature type="compositionally biased region" description="Polar residues" evidence="1">
    <location>
        <begin position="104"/>
        <end position="122"/>
    </location>
</feature>
<dbReference type="GeneID" id="64663607"/>
<feature type="region of interest" description="Disordered" evidence="1">
    <location>
        <begin position="104"/>
        <end position="145"/>
    </location>
</feature>
<protein>
    <submittedName>
        <fullName evidence="2">Uncharacterized protein</fullName>
    </submittedName>
</protein>
<gene>
    <name evidence="2" type="ORF">F5891DRAFT_1215943</name>
</gene>
<dbReference type="EMBL" id="JABBWK010000168">
    <property type="protein sequence ID" value="KAG1889018.1"/>
    <property type="molecule type" value="Genomic_DNA"/>
</dbReference>
<dbReference type="AlphaFoldDB" id="A0AAD4HD53"/>
<dbReference type="Proteomes" id="UP001195769">
    <property type="component" value="Unassembled WGS sequence"/>
</dbReference>
<keyword evidence="3" id="KW-1185">Reference proteome</keyword>
<organism evidence="2 3">
    <name type="scientific">Suillus fuscotomentosus</name>
    <dbReference type="NCBI Taxonomy" id="1912939"/>
    <lineage>
        <taxon>Eukaryota</taxon>
        <taxon>Fungi</taxon>
        <taxon>Dikarya</taxon>
        <taxon>Basidiomycota</taxon>
        <taxon>Agaricomycotina</taxon>
        <taxon>Agaricomycetes</taxon>
        <taxon>Agaricomycetidae</taxon>
        <taxon>Boletales</taxon>
        <taxon>Suillineae</taxon>
        <taxon>Suillaceae</taxon>
        <taxon>Suillus</taxon>
    </lineage>
</organism>
<accession>A0AAD4HD53</accession>